<accession>C4ZLS7</accession>
<organism evidence="2 3">
    <name type="scientific">Thauera aminoaromatica</name>
    <dbReference type="NCBI Taxonomy" id="164330"/>
    <lineage>
        <taxon>Bacteria</taxon>
        <taxon>Pseudomonadati</taxon>
        <taxon>Pseudomonadota</taxon>
        <taxon>Betaproteobacteria</taxon>
        <taxon>Rhodocyclales</taxon>
        <taxon>Zoogloeaceae</taxon>
        <taxon>Thauera</taxon>
    </lineage>
</organism>
<dbReference type="SUPFAM" id="SSF56281">
    <property type="entry name" value="Metallo-hydrolase/oxidoreductase"/>
    <property type="match status" value="1"/>
</dbReference>
<dbReference type="HOGENOM" id="CLU_1060731_0_0_4"/>
<dbReference type="GO" id="GO:0004115">
    <property type="term" value="F:3',5'-cyclic-AMP phosphodiesterase activity"/>
    <property type="evidence" value="ECO:0007669"/>
    <property type="project" value="InterPro"/>
</dbReference>
<dbReference type="STRING" id="85643.Tmz1t_0922"/>
<dbReference type="CDD" id="cd07735">
    <property type="entry name" value="class_II_PDE_MBL-fold"/>
    <property type="match status" value="1"/>
</dbReference>
<dbReference type="InterPro" id="IPR001279">
    <property type="entry name" value="Metallo-B-lactamas"/>
</dbReference>
<dbReference type="AlphaFoldDB" id="C4ZLS7"/>
<dbReference type="KEGG" id="tmz:Tmz1t_0922"/>
<evidence type="ECO:0000259" key="1">
    <source>
        <dbReference type="SMART" id="SM00849"/>
    </source>
</evidence>
<dbReference type="Gene3D" id="3.60.15.10">
    <property type="entry name" value="Ribonuclease Z/Hydroxyacylglutathione hydrolase-like"/>
    <property type="match status" value="1"/>
</dbReference>
<dbReference type="PANTHER" id="PTHR42663:SF6">
    <property type="entry name" value="HYDROLASE C777.06C-RELATED"/>
    <property type="match status" value="1"/>
</dbReference>
<dbReference type="Proteomes" id="UP000002186">
    <property type="component" value="Chromosome"/>
</dbReference>
<proteinExistence type="predicted"/>
<dbReference type="eggNOG" id="COG1234">
    <property type="taxonomic scope" value="Bacteria"/>
</dbReference>
<feature type="domain" description="Metallo-beta-lactamase" evidence="1">
    <location>
        <begin position="22"/>
        <end position="226"/>
    </location>
</feature>
<dbReference type="PRINTS" id="PR00388">
    <property type="entry name" value="PDIESTERASE2"/>
</dbReference>
<reference evidence="3" key="1">
    <citation type="submission" date="2009-05" db="EMBL/GenBank/DDBJ databases">
        <title>Complete sequence of chromosome of Thauera sp. MZ1T.</title>
        <authorList>
            <consortium name="US DOE Joint Genome Institute"/>
            <person name="Lucas S."/>
            <person name="Copeland A."/>
            <person name="Lapidus A."/>
            <person name="Glavina del Rio T."/>
            <person name="Dalin E."/>
            <person name="Tice H."/>
            <person name="Bruce D."/>
            <person name="Goodwin L."/>
            <person name="Pitluck S."/>
            <person name="Sims D."/>
            <person name="Brettin T."/>
            <person name="Detter J.C."/>
            <person name="Han C."/>
            <person name="Larimer F."/>
            <person name="Land M."/>
            <person name="Hauser L."/>
            <person name="Kyrpides N."/>
            <person name="Mikhailova N."/>
            <person name="Sayler G.S."/>
        </authorList>
    </citation>
    <scope>NUCLEOTIDE SEQUENCE [LARGE SCALE GENOMIC DNA]</scope>
    <source>
        <strain evidence="3">MZ1T</strain>
    </source>
</reference>
<dbReference type="EMBL" id="CP001281">
    <property type="protein sequence ID" value="ACK53689.1"/>
    <property type="molecule type" value="Genomic_DNA"/>
</dbReference>
<dbReference type="InterPro" id="IPR000396">
    <property type="entry name" value="Pdiesterase2"/>
</dbReference>
<protein>
    <submittedName>
        <fullName evidence="2">Beta-lactamase domain protein</fullName>
    </submittedName>
</protein>
<dbReference type="SMART" id="SM00849">
    <property type="entry name" value="Lactamase_B"/>
    <property type="match status" value="1"/>
</dbReference>
<gene>
    <name evidence="2" type="ordered locus">Tmz1t_0922</name>
</gene>
<dbReference type="PANTHER" id="PTHR42663">
    <property type="entry name" value="HYDROLASE C777.06C-RELATED-RELATED"/>
    <property type="match status" value="1"/>
</dbReference>
<dbReference type="Pfam" id="PF12706">
    <property type="entry name" value="Lactamase_B_2"/>
    <property type="match status" value="1"/>
</dbReference>
<dbReference type="InterPro" id="IPR036866">
    <property type="entry name" value="RibonucZ/Hydroxyglut_hydro"/>
</dbReference>
<sequence>MTEAMKLKVLGCSGGIGGAQPRTTSFLLDDDILIDCGTGVGDLTLDELARIDHVFLTHAHLDHIAALPLMIDSVGELRQAPVQVHATPETIRILHSHIFNWLVWPDFSAIPDHHQPFMRFHPIHVGERRDCGGRGITALPARHTVPAVAYRLDSAHGQLVFSGDTAYCPELIEAINDCPQLRHLILETAFAEEQHGLAVASRHLCPSMARAVLDEIRGTPEIHISHLKPGVGQRIIDQLGACAPGRPLRALGRGDLLEF</sequence>
<name>C4ZLS7_THASP</name>
<dbReference type="GO" id="GO:0006198">
    <property type="term" value="P:cAMP catabolic process"/>
    <property type="evidence" value="ECO:0007669"/>
    <property type="project" value="InterPro"/>
</dbReference>
<reference evidence="2 3" key="2">
    <citation type="journal article" date="2012" name="Stand. Genomic Sci.">
        <title>Complete genome sequence of Thauera aminoaromatica strain MZ1T.</title>
        <authorList>
            <person name="Jiang K."/>
            <person name="Sanseverino J."/>
            <person name="Chauhan A."/>
            <person name="Lucas S."/>
            <person name="Copeland A."/>
            <person name="Lapidus A."/>
            <person name="Del Rio T.G."/>
            <person name="Dalin E."/>
            <person name="Tice H."/>
            <person name="Bruce D."/>
            <person name="Goodwin L."/>
            <person name="Pitluck S."/>
            <person name="Sims D."/>
            <person name="Brettin T."/>
            <person name="Detter J.C."/>
            <person name="Han C."/>
            <person name="Chang Y.J."/>
            <person name="Larimer F."/>
            <person name="Land M."/>
            <person name="Hauser L."/>
            <person name="Kyrpides N.C."/>
            <person name="Mikhailova N."/>
            <person name="Moser S."/>
            <person name="Jegier P."/>
            <person name="Close D."/>
            <person name="Debruyn J.M."/>
            <person name="Wang Y."/>
            <person name="Layton A.C."/>
            <person name="Allen M.S."/>
            <person name="Sayler G.S."/>
        </authorList>
    </citation>
    <scope>NUCLEOTIDE SEQUENCE [LARGE SCALE GENOMIC DNA]</scope>
    <source>
        <strain evidence="2 3">MZ1T</strain>
    </source>
</reference>
<evidence type="ECO:0000313" key="3">
    <source>
        <dbReference type="Proteomes" id="UP000002186"/>
    </source>
</evidence>
<evidence type="ECO:0000313" key="2">
    <source>
        <dbReference type="EMBL" id="ACK53689.1"/>
    </source>
</evidence>
<keyword evidence="3" id="KW-1185">Reference proteome</keyword>